<protein>
    <submittedName>
        <fullName evidence="1">Uncharacterized protein</fullName>
    </submittedName>
</protein>
<gene>
    <name evidence="1" type="ORF">HaLaN_20931</name>
</gene>
<feature type="non-terminal residue" evidence="1">
    <location>
        <position position="1"/>
    </location>
</feature>
<sequence>LKSQLAADSMAVRQEHLALLRLLVLACPDVFPDLRDLADKDIEVDFFLNAAHLQLHRRVRALNRLARLATAAAAALSSASLDVGQSLLRVVMPWGNEPTPAQPQTRTARPMWWMRQSMR</sequence>
<dbReference type="Proteomes" id="UP000485058">
    <property type="component" value="Unassembled WGS sequence"/>
</dbReference>
<evidence type="ECO:0000313" key="1">
    <source>
        <dbReference type="EMBL" id="GFH23332.1"/>
    </source>
</evidence>
<dbReference type="AlphaFoldDB" id="A0A6A0A250"/>
<dbReference type="GO" id="GO:0032040">
    <property type="term" value="C:small-subunit processome"/>
    <property type="evidence" value="ECO:0007669"/>
    <property type="project" value="TreeGrafter"/>
</dbReference>
<dbReference type="EMBL" id="BLLF01002248">
    <property type="protein sequence ID" value="GFH23332.1"/>
    <property type="molecule type" value="Genomic_DNA"/>
</dbReference>
<dbReference type="PANTHER" id="PTHR17695">
    <property type="entry name" value="SMALL SUBUNIT PROCESSOME COMPONENT 20 HOMOLOG"/>
    <property type="match status" value="1"/>
</dbReference>
<accession>A0A6A0A250</accession>
<dbReference type="PANTHER" id="PTHR17695:SF11">
    <property type="entry name" value="SMALL SUBUNIT PROCESSOME COMPONENT 20 HOMOLOG"/>
    <property type="match status" value="1"/>
</dbReference>
<reference evidence="1 2" key="1">
    <citation type="submission" date="2020-02" db="EMBL/GenBank/DDBJ databases">
        <title>Draft genome sequence of Haematococcus lacustris strain NIES-144.</title>
        <authorList>
            <person name="Morimoto D."/>
            <person name="Nakagawa S."/>
            <person name="Yoshida T."/>
            <person name="Sawayama S."/>
        </authorList>
    </citation>
    <scope>NUCLEOTIDE SEQUENCE [LARGE SCALE GENOMIC DNA]</scope>
    <source>
        <strain evidence="1 2">NIES-144</strain>
    </source>
</reference>
<dbReference type="GO" id="GO:0030686">
    <property type="term" value="C:90S preribosome"/>
    <property type="evidence" value="ECO:0007669"/>
    <property type="project" value="TreeGrafter"/>
</dbReference>
<proteinExistence type="predicted"/>
<keyword evidence="2" id="KW-1185">Reference proteome</keyword>
<dbReference type="InterPro" id="IPR052575">
    <property type="entry name" value="SSU_processome_comp_20"/>
</dbReference>
<comment type="caution">
    <text evidence="1">The sequence shown here is derived from an EMBL/GenBank/DDBJ whole genome shotgun (WGS) entry which is preliminary data.</text>
</comment>
<organism evidence="1 2">
    <name type="scientific">Haematococcus lacustris</name>
    <name type="common">Green alga</name>
    <name type="synonym">Haematococcus pluvialis</name>
    <dbReference type="NCBI Taxonomy" id="44745"/>
    <lineage>
        <taxon>Eukaryota</taxon>
        <taxon>Viridiplantae</taxon>
        <taxon>Chlorophyta</taxon>
        <taxon>core chlorophytes</taxon>
        <taxon>Chlorophyceae</taxon>
        <taxon>CS clade</taxon>
        <taxon>Chlamydomonadales</taxon>
        <taxon>Haematococcaceae</taxon>
        <taxon>Haematococcus</taxon>
    </lineage>
</organism>
<name>A0A6A0A250_HAELA</name>
<evidence type="ECO:0000313" key="2">
    <source>
        <dbReference type="Proteomes" id="UP000485058"/>
    </source>
</evidence>